<gene>
    <name evidence="1" type="ORF">SS1G_11355</name>
</gene>
<evidence type="ECO:0000313" key="2">
    <source>
        <dbReference type="Proteomes" id="UP000001312"/>
    </source>
</evidence>
<dbReference type="GeneID" id="5483527"/>
<organism evidence="1 2">
    <name type="scientific">Sclerotinia sclerotiorum (strain ATCC 18683 / 1980 / Ss-1)</name>
    <name type="common">White mold</name>
    <name type="synonym">Whetzelinia sclerotiorum</name>
    <dbReference type="NCBI Taxonomy" id="665079"/>
    <lineage>
        <taxon>Eukaryota</taxon>
        <taxon>Fungi</taxon>
        <taxon>Dikarya</taxon>
        <taxon>Ascomycota</taxon>
        <taxon>Pezizomycotina</taxon>
        <taxon>Leotiomycetes</taxon>
        <taxon>Helotiales</taxon>
        <taxon>Sclerotiniaceae</taxon>
        <taxon>Sclerotinia</taxon>
    </lineage>
</organism>
<dbReference type="Proteomes" id="UP000001312">
    <property type="component" value="Unassembled WGS sequence"/>
</dbReference>
<protein>
    <submittedName>
        <fullName evidence="1">Uncharacterized protein</fullName>
    </submittedName>
</protein>
<sequence length="59" mass="7191">MDGQELESNCGYKMMDRMRICNDDYDHDYERGVRKKRRRGKLFEEMEVEGIVEEEGRKE</sequence>
<name>A7F185_SCLS1</name>
<proteinExistence type="predicted"/>
<reference evidence="2" key="1">
    <citation type="journal article" date="2011" name="PLoS Genet.">
        <title>Genomic analysis of the necrotrophic fungal pathogens Sclerotinia sclerotiorum and Botrytis cinerea.</title>
        <authorList>
            <person name="Amselem J."/>
            <person name="Cuomo C.A."/>
            <person name="van Kan J.A."/>
            <person name="Viaud M."/>
            <person name="Benito E.P."/>
            <person name="Couloux A."/>
            <person name="Coutinho P.M."/>
            <person name="de Vries R.P."/>
            <person name="Dyer P.S."/>
            <person name="Fillinger S."/>
            <person name="Fournier E."/>
            <person name="Gout L."/>
            <person name="Hahn M."/>
            <person name="Kohn L."/>
            <person name="Lapalu N."/>
            <person name="Plummer K.M."/>
            <person name="Pradier J.M."/>
            <person name="Quevillon E."/>
            <person name="Sharon A."/>
            <person name="Simon A."/>
            <person name="ten Have A."/>
            <person name="Tudzynski B."/>
            <person name="Tudzynski P."/>
            <person name="Wincker P."/>
            <person name="Andrew M."/>
            <person name="Anthouard V."/>
            <person name="Beever R.E."/>
            <person name="Beffa R."/>
            <person name="Benoit I."/>
            <person name="Bouzid O."/>
            <person name="Brault B."/>
            <person name="Chen Z."/>
            <person name="Choquer M."/>
            <person name="Collemare J."/>
            <person name="Cotton P."/>
            <person name="Danchin E.G."/>
            <person name="Da Silva C."/>
            <person name="Gautier A."/>
            <person name="Giraud C."/>
            <person name="Giraud T."/>
            <person name="Gonzalez C."/>
            <person name="Grossetete S."/>
            <person name="Guldener U."/>
            <person name="Henrissat B."/>
            <person name="Howlett B.J."/>
            <person name="Kodira C."/>
            <person name="Kretschmer M."/>
            <person name="Lappartient A."/>
            <person name="Leroch M."/>
            <person name="Levis C."/>
            <person name="Mauceli E."/>
            <person name="Neuveglise C."/>
            <person name="Oeser B."/>
            <person name="Pearson M."/>
            <person name="Poulain J."/>
            <person name="Poussereau N."/>
            <person name="Quesneville H."/>
            <person name="Rascle C."/>
            <person name="Schumacher J."/>
            <person name="Segurens B."/>
            <person name="Sexton A."/>
            <person name="Silva E."/>
            <person name="Sirven C."/>
            <person name="Soanes D.M."/>
            <person name="Talbot N.J."/>
            <person name="Templeton M."/>
            <person name="Yandava C."/>
            <person name="Yarden O."/>
            <person name="Zeng Q."/>
            <person name="Rollins J.A."/>
            <person name="Lebrun M.H."/>
            <person name="Dickman M."/>
        </authorList>
    </citation>
    <scope>NUCLEOTIDE SEQUENCE [LARGE SCALE GENOMIC DNA]</scope>
    <source>
        <strain evidence="2">ATCC 18683 / 1980 / Ss-1</strain>
    </source>
</reference>
<evidence type="ECO:0000313" key="1">
    <source>
        <dbReference type="EMBL" id="EDN95477.1"/>
    </source>
</evidence>
<dbReference type="InParanoid" id="A7F185"/>
<dbReference type="KEGG" id="ssl:SS1G_11355"/>
<dbReference type="RefSeq" id="XP_001587363.1">
    <property type="nucleotide sequence ID" value="XM_001587313.1"/>
</dbReference>
<keyword evidence="2" id="KW-1185">Reference proteome</keyword>
<dbReference type="EMBL" id="CH476638">
    <property type="protein sequence ID" value="EDN95477.1"/>
    <property type="molecule type" value="Genomic_DNA"/>
</dbReference>
<dbReference type="AlphaFoldDB" id="A7F185"/>
<accession>A7F185</accession>